<dbReference type="Proteomes" id="UP000504636">
    <property type="component" value="Unplaced"/>
</dbReference>
<dbReference type="PANTHER" id="PTHR37017">
    <property type="entry name" value="AB HYDROLASE-1 DOMAIN-CONTAINING PROTEIN-RELATED"/>
    <property type="match status" value="1"/>
</dbReference>
<dbReference type="OrthoDB" id="408373at2759"/>
<gene>
    <name evidence="3 5" type="ORF">BDZ99DRAFT_567450</name>
</gene>
<reference evidence="5" key="3">
    <citation type="submission" date="2025-04" db="UniProtKB">
        <authorList>
            <consortium name="RefSeq"/>
        </authorList>
    </citation>
    <scope>IDENTIFICATION</scope>
    <source>
        <strain evidence="5">CBS 304.34</strain>
    </source>
</reference>
<sequence>MATTKPSIILIPGAWHRPVIYAAVEVLLLEAGYSDVCALQLPSAGGDPVPETRVQDIAIIRSAVTERLQQGKDVVIVAHSYAGTPAGEAVQGLPSKFKADSTANGEGSPVQENQESNPGVSIQTAKSTTTYGEPSLDDTEVDQLLCATKNNPSLESPKKTQSPDVTKGHSISGTPNENPSLEPPSIPTGHILALIYLAAFLKPVTCPQQAAPSNNPPPWALHEEPYMYLSSDVSIIKNIFYNDLDAETQTYWYERLAPYHSFGALTEPCRYVPWQGDFKCLYVVSENDQTVPLAWAMAMATQLGGVIDVVMHKAGHSLMLSQPKAVVDIVEQVVEGKEVGGGGDGTVEDVGERVEDKGKGENGEGDGRKCKRNGEKGERDGEKKGIDA</sequence>
<dbReference type="EMBL" id="MU003695">
    <property type="protein sequence ID" value="KAF2813698.1"/>
    <property type="molecule type" value="Genomic_DNA"/>
</dbReference>
<evidence type="ECO:0000313" key="5">
    <source>
        <dbReference type="RefSeq" id="XP_033580662.1"/>
    </source>
</evidence>
<evidence type="ECO:0000313" key="4">
    <source>
        <dbReference type="Proteomes" id="UP000504636"/>
    </source>
</evidence>
<evidence type="ECO:0000259" key="2">
    <source>
        <dbReference type="Pfam" id="PF12697"/>
    </source>
</evidence>
<dbReference type="SUPFAM" id="SSF53474">
    <property type="entry name" value="alpha/beta-Hydrolases"/>
    <property type="match status" value="1"/>
</dbReference>
<dbReference type="Pfam" id="PF12697">
    <property type="entry name" value="Abhydrolase_6"/>
    <property type="match status" value="2"/>
</dbReference>
<dbReference type="PANTHER" id="PTHR37017:SF11">
    <property type="entry name" value="ESTERASE_LIPASE_THIOESTERASE DOMAIN-CONTAINING PROTEIN"/>
    <property type="match status" value="1"/>
</dbReference>
<feature type="compositionally biased region" description="Polar residues" evidence="1">
    <location>
        <begin position="148"/>
        <end position="179"/>
    </location>
</feature>
<reference evidence="3 5" key="1">
    <citation type="journal article" date="2020" name="Stud. Mycol.">
        <title>101 Dothideomycetes genomes: a test case for predicting lifestyles and emergence of pathogens.</title>
        <authorList>
            <person name="Haridas S."/>
            <person name="Albert R."/>
            <person name="Binder M."/>
            <person name="Bloem J."/>
            <person name="Labutti K."/>
            <person name="Salamov A."/>
            <person name="Andreopoulos B."/>
            <person name="Baker S."/>
            <person name="Barry K."/>
            <person name="Bills G."/>
            <person name="Bluhm B."/>
            <person name="Cannon C."/>
            <person name="Castanera R."/>
            <person name="Culley D."/>
            <person name="Daum C."/>
            <person name="Ezra D."/>
            <person name="Gonzalez J."/>
            <person name="Henrissat B."/>
            <person name="Kuo A."/>
            <person name="Liang C."/>
            <person name="Lipzen A."/>
            <person name="Lutzoni F."/>
            <person name="Magnuson J."/>
            <person name="Mondo S."/>
            <person name="Nolan M."/>
            <person name="Ohm R."/>
            <person name="Pangilinan J."/>
            <person name="Park H.-J."/>
            <person name="Ramirez L."/>
            <person name="Alfaro M."/>
            <person name="Sun H."/>
            <person name="Tritt A."/>
            <person name="Yoshinaga Y."/>
            <person name="Zwiers L.-H."/>
            <person name="Turgeon B."/>
            <person name="Goodwin S."/>
            <person name="Spatafora J."/>
            <person name="Crous P."/>
            <person name="Grigoriev I."/>
        </authorList>
    </citation>
    <scope>NUCLEOTIDE SEQUENCE</scope>
    <source>
        <strain evidence="3 5">CBS 304.34</strain>
    </source>
</reference>
<feature type="compositionally biased region" description="Polar residues" evidence="1">
    <location>
        <begin position="101"/>
        <end position="132"/>
    </location>
</feature>
<organism evidence="3">
    <name type="scientific">Mytilinidion resinicola</name>
    <dbReference type="NCBI Taxonomy" id="574789"/>
    <lineage>
        <taxon>Eukaryota</taxon>
        <taxon>Fungi</taxon>
        <taxon>Dikarya</taxon>
        <taxon>Ascomycota</taxon>
        <taxon>Pezizomycotina</taxon>
        <taxon>Dothideomycetes</taxon>
        <taxon>Pleosporomycetidae</taxon>
        <taxon>Mytilinidiales</taxon>
        <taxon>Mytilinidiaceae</taxon>
        <taxon>Mytilinidion</taxon>
    </lineage>
</organism>
<evidence type="ECO:0000256" key="1">
    <source>
        <dbReference type="SAM" id="MobiDB-lite"/>
    </source>
</evidence>
<feature type="region of interest" description="Disordered" evidence="1">
    <location>
        <begin position="148"/>
        <end position="185"/>
    </location>
</feature>
<feature type="region of interest" description="Disordered" evidence="1">
    <location>
        <begin position="338"/>
        <end position="388"/>
    </location>
</feature>
<feature type="compositionally biased region" description="Basic and acidic residues" evidence="1">
    <location>
        <begin position="350"/>
        <end position="388"/>
    </location>
</feature>
<feature type="region of interest" description="Disordered" evidence="1">
    <location>
        <begin position="97"/>
        <end position="136"/>
    </location>
</feature>
<dbReference type="InterPro" id="IPR000073">
    <property type="entry name" value="AB_hydrolase_1"/>
</dbReference>
<dbReference type="RefSeq" id="XP_033580662.1">
    <property type="nucleotide sequence ID" value="XM_033727685.1"/>
</dbReference>
<keyword evidence="4" id="KW-1185">Reference proteome</keyword>
<dbReference type="GeneID" id="54468578"/>
<dbReference type="InterPro" id="IPR052897">
    <property type="entry name" value="Sec-Metab_Biosynth_Hydrolase"/>
</dbReference>
<feature type="domain" description="AB hydrolase-1" evidence="2">
    <location>
        <begin position="191"/>
        <end position="328"/>
    </location>
</feature>
<proteinExistence type="predicted"/>
<name>A0A6A6YYS4_9PEZI</name>
<accession>A0A6A6YYS4</accession>
<dbReference type="Gene3D" id="3.40.50.1820">
    <property type="entry name" value="alpha/beta hydrolase"/>
    <property type="match status" value="2"/>
</dbReference>
<dbReference type="AlphaFoldDB" id="A0A6A6YYS4"/>
<protein>
    <submittedName>
        <fullName evidence="3 5">Alpha/beta-hydrolase</fullName>
    </submittedName>
</protein>
<dbReference type="GO" id="GO:0016787">
    <property type="term" value="F:hydrolase activity"/>
    <property type="evidence" value="ECO:0007669"/>
    <property type="project" value="UniProtKB-KW"/>
</dbReference>
<reference evidence="5" key="2">
    <citation type="submission" date="2020-04" db="EMBL/GenBank/DDBJ databases">
        <authorList>
            <consortium name="NCBI Genome Project"/>
        </authorList>
    </citation>
    <scope>NUCLEOTIDE SEQUENCE</scope>
    <source>
        <strain evidence="5">CBS 304.34</strain>
    </source>
</reference>
<dbReference type="InterPro" id="IPR029058">
    <property type="entry name" value="AB_hydrolase_fold"/>
</dbReference>
<feature type="domain" description="AB hydrolase-1" evidence="2">
    <location>
        <begin position="8"/>
        <end position="88"/>
    </location>
</feature>
<keyword evidence="3" id="KW-0378">Hydrolase</keyword>
<evidence type="ECO:0000313" key="3">
    <source>
        <dbReference type="EMBL" id="KAF2813698.1"/>
    </source>
</evidence>